<name>A0A194X253_MOLSC</name>
<protein>
    <submittedName>
        <fullName evidence="3">Uncharacterized protein</fullName>
    </submittedName>
</protein>
<feature type="region of interest" description="Disordered" evidence="1">
    <location>
        <begin position="684"/>
        <end position="772"/>
    </location>
</feature>
<feature type="transmembrane region" description="Helical" evidence="2">
    <location>
        <begin position="112"/>
        <end position="132"/>
    </location>
</feature>
<evidence type="ECO:0000313" key="4">
    <source>
        <dbReference type="Proteomes" id="UP000070700"/>
    </source>
</evidence>
<dbReference type="Proteomes" id="UP000070700">
    <property type="component" value="Unassembled WGS sequence"/>
</dbReference>
<sequence>MDNVYLGVWTNWSNGTIMGATLTTTRDHGNLLIALTGFLVPFVASRFWTIFCLVLHQYLSTSEPRDALHHQRQVILRNSFSPDSGLYSLFSLLWAWRGTRVSERAKRYYSRLLPIITFAICCISAFTVAGAFSSQISSSPGDEVLIVGNNCGVTYIPVNFTSSTTKPFSVANEKLNDAANYAQQCYSANSSGILGCDRFIEPSLPTSITNGAYSCPFESEICRTDDANLLLDTGFIDSNDNLGLNAPKSERFAWRYVLQCAPLVTEGYTSQVTVGNTTWARYNYGGLTANAVRNTTSNYTYEIEDLSAQYYMLNGGGLPGQIAGQLGGNYRLSTLRAINLEGVPQASLGGFIPSTPLLRPDGDVSVIFLSGNGIFFNGPMDDDWYRATTFGQKLAHTADMSSEGIVEAYIPTEAASPMGCVEQWQWCNSAYPKEEGCGPLAGLLDSILGAAPFFNLTEEDLAPERPVSPTASGTRLIWPALMQLFGENNVGELLNQLGAQSLASQSLLTSGLQGPLPKNQWQLDVTNWFNTVLASIQALYVNTAIGTTDPGLVQNQYPPLNEQERKVCNSQKIRNSNYSSFSLFGLLFTYITGAIITVASLALEPILGCLQRRRKYNSYSYLEWTTNGTLQLHRLAQEELRLGTWSGCSDRIPVTKSNETMAGLDISRLDHPILAWPGITAGKRSMTESSSNYDDGKDDVSSSDRAHGSTHSSMTLHSPNEDHSPENDHGIQYSPQTEDSHDDRNDQSDKDHVTVTVRNLDLDRNNTENSEG</sequence>
<proteinExistence type="predicted"/>
<dbReference type="RefSeq" id="XP_018068434.1">
    <property type="nucleotide sequence ID" value="XM_018205419.1"/>
</dbReference>
<feature type="transmembrane region" description="Helical" evidence="2">
    <location>
        <begin position="581"/>
        <end position="603"/>
    </location>
</feature>
<keyword evidence="2" id="KW-0812">Transmembrane</keyword>
<feature type="transmembrane region" description="Helical" evidence="2">
    <location>
        <begin position="31"/>
        <end position="55"/>
    </location>
</feature>
<dbReference type="InParanoid" id="A0A194X253"/>
<feature type="compositionally biased region" description="Polar residues" evidence="1">
    <location>
        <begin position="709"/>
        <end position="718"/>
    </location>
</feature>
<reference evidence="3 4" key="1">
    <citation type="submission" date="2015-10" db="EMBL/GenBank/DDBJ databases">
        <title>Full genome of DAOMC 229536 Phialocephala scopiformis, a fungal endophyte of spruce producing the potent anti-insectan compound rugulosin.</title>
        <authorList>
            <consortium name="DOE Joint Genome Institute"/>
            <person name="Walker A.K."/>
            <person name="Frasz S.L."/>
            <person name="Seifert K.A."/>
            <person name="Miller J.D."/>
            <person name="Mondo S.J."/>
            <person name="Labutti K."/>
            <person name="Lipzen A."/>
            <person name="Dockter R."/>
            <person name="Kennedy M."/>
            <person name="Grigoriev I.V."/>
            <person name="Spatafora J.W."/>
        </authorList>
    </citation>
    <scope>NUCLEOTIDE SEQUENCE [LARGE SCALE GENOMIC DNA]</scope>
    <source>
        <strain evidence="3 4">CBS 120377</strain>
    </source>
</reference>
<keyword evidence="2" id="KW-1133">Transmembrane helix</keyword>
<feature type="compositionally biased region" description="Basic and acidic residues" evidence="1">
    <location>
        <begin position="719"/>
        <end position="729"/>
    </location>
</feature>
<evidence type="ECO:0000256" key="2">
    <source>
        <dbReference type="SAM" id="Phobius"/>
    </source>
</evidence>
<dbReference type="GeneID" id="28815145"/>
<organism evidence="3 4">
    <name type="scientific">Mollisia scopiformis</name>
    <name type="common">Conifer needle endophyte fungus</name>
    <name type="synonym">Phialocephala scopiformis</name>
    <dbReference type="NCBI Taxonomy" id="149040"/>
    <lineage>
        <taxon>Eukaryota</taxon>
        <taxon>Fungi</taxon>
        <taxon>Dikarya</taxon>
        <taxon>Ascomycota</taxon>
        <taxon>Pezizomycotina</taxon>
        <taxon>Leotiomycetes</taxon>
        <taxon>Helotiales</taxon>
        <taxon>Mollisiaceae</taxon>
        <taxon>Mollisia</taxon>
    </lineage>
</organism>
<accession>A0A194X253</accession>
<evidence type="ECO:0000313" key="3">
    <source>
        <dbReference type="EMBL" id="KUJ14079.1"/>
    </source>
</evidence>
<dbReference type="KEGG" id="psco:LY89DRAFT_152692"/>
<evidence type="ECO:0000256" key="1">
    <source>
        <dbReference type="SAM" id="MobiDB-lite"/>
    </source>
</evidence>
<feature type="compositionally biased region" description="Basic and acidic residues" evidence="1">
    <location>
        <begin position="694"/>
        <end position="707"/>
    </location>
</feature>
<gene>
    <name evidence="3" type="ORF">LY89DRAFT_152692</name>
</gene>
<dbReference type="EMBL" id="KQ947421">
    <property type="protein sequence ID" value="KUJ14079.1"/>
    <property type="molecule type" value="Genomic_DNA"/>
</dbReference>
<keyword evidence="4" id="KW-1185">Reference proteome</keyword>
<dbReference type="AlphaFoldDB" id="A0A194X253"/>
<keyword evidence="2" id="KW-0472">Membrane</keyword>
<feature type="compositionally biased region" description="Basic and acidic residues" evidence="1">
    <location>
        <begin position="738"/>
        <end position="753"/>
    </location>
</feature>
<dbReference type="OrthoDB" id="3540210at2759"/>